<keyword evidence="2" id="KW-0269">Exonuclease</keyword>
<reference evidence="2 3" key="1">
    <citation type="submission" date="2024-03" db="EMBL/GenBank/DDBJ databases">
        <title>Mouse gut bacterial collection (mGBC) of GemPharmatech.</title>
        <authorList>
            <person name="He Y."/>
            <person name="Dong L."/>
            <person name="Wu D."/>
            <person name="Gao X."/>
            <person name="Lin Z."/>
        </authorList>
    </citation>
    <scope>NUCLEOTIDE SEQUENCE [LARGE SCALE GENOMIC DNA]</scope>
    <source>
        <strain evidence="2 3">15-30</strain>
    </source>
</reference>
<protein>
    <submittedName>
        <fullName evidence="2">Exonuclease SbcC</fullName>
    </submittedName>
</protein>
<dbReference type="RefSeq" id="WP_280606103.1">
    <property type="nucleotide sequence ID" value="NZ_CP123639.1"/>
</dbReference>
<name>A0ABV4DLY4_9LACO</name>
<evidence type="ECO:0000313" key="2">
    <source>
        <dbReference type="EMBL" id="MEY8661477.1"/>
    </source>
</evidence>
<comment type="caution">
    <text evidence="2">The sequence shown here is derived from an EMBL/GenBank/DDBJ whole genome shotgun (WGS) entry which is preliminary data.</text>
</comment>
<dbReference type="Proteomes" id="UP001565236">
    <property type="component" value="Unassembled WGS sequence"/>
</dbReference>
<sequence>MANSNQLSSLDHKEATENLTQAILAKVTYLNTLEEAVKKQDDRQVYQLIDAKRYAREILQDKEAELDLANEKLIVDIYPKLSAYLSENLVDYLREMYPFFYFEEVSLGYFQFYFGNWWGRRLFGTLDVLNVKFEFNEAEYHKLAKAFELEAQNKRLNSDAIEELSRESDDWQELIDQQDERDARKDELRQELKQIAQEKVMPWETSKLKESKQRLVEELTYLTELDEQAGKAYRKIRENEEKVLALSKEDTLMGYEKQSIIAKFGSFENFEAHNASLYRNYIADLIARRAGEDK</sequence>
<accession>A0ABV4DLY4</accession>
<dbReference type="EMBL" id="JBCLUF010000002">
    <property type="protein sequence ID" value="MEY8661477.1"/>
    <property type="molecule type" value="Genomic_DNA"/>
</dbReference>
<proteinExistence type="predicted"/>
<dbReference type="GO" id="GO:0004527">
    <property type="term" value="F:exonuclease activity"/>
    <property type="evidence" value="ECO:0007669"/>
    <property type="project" value="UniProtKB-KW"/>
</dbReference>
<organism evidence="2 3">
    <name type="scientific">Ligilactobacillus faecis</name>
    <dbReference type="NCBI Taxonomy" id="762833"/>
    <lineage>
        <taxon>Bacteria</taxon>
        <taxon>Bacillati</taxon>
        <taxon>Bacillota</taxon>
        <taxon>Bacilli</taxon>
        <taxon>Lactobacillales</taxon>
        <taxon>Lactobacillaceae</taxon>
        <taxon>Ligilactobacillus</taxon>
    </lineage>
</organism>
<keyword evidence="1" id="KW-0175">Coiled coil</keyword>
<evidence type="ECO:0000313" key="3">
    <source>
        <dbReference type="Proteomes" id="UP001565236"/>
    </source>
</evidence>
<keyword evidence="2" id="KW-0540">Nuclease</keyword>
<evidence type="ECO:0000256" key="1">
    <source>
        <dbReference type="SAM" id="Coils"/>
    </source>
</evidence>
<keyword evidence="2" id="KW-0378">Hydrolase</keyword>
<feature type="coiled-coil region" evidence="1">
    <location>
        <begin position="161"/>
        <end position="198"/>
    </location>
</feature>
<gene>
    <name evidence="2" type="ORF">AALT52_01010</name>
</gene>
<keyword evidence="3" id="KW-1185">Reference proteome</keyword>